<dbReference type="GO" id="GO:0009236">
    <property type="term" value="P:cobalamin biosynthetic process"/>
    <property type="evidence" value="ECO:0007669"/>
    <property type="project" value="UniProtKB-UniRule"/>
</dbReference>
<comment type="caution">
    <text evidence="9">Lacks conserved residue(s) required for the propagation of feature annotation.</text>
</comment>
<dbReference type="GO" id="GO:0048472">
    <property type="term" value="F:threonine-phosphate decarboxylase activity"/>
    <property type="evidence" value="ECO:0007669"/>
    <property type="project" value="InterPro"/>
</dbReference>
<dbReference type="Pfam" id="PF03186">
    <property type="entry name" value="CobD_Cbib"/>
    <property type="match status" value="1"/>
</dbReference>
<keyword evidence="11" id="KW-1185">Reference proteome</keyword>
<comment type="subcellular location">
    <subcellularLocation>
        <location evidence="1 9">Cell membrane</location>
        <topology evidence="1 9">Multi-pass membrane protein</topology>
    </subcellularLocation>
</comment>
<evidence type="ECO:0000256" key="9">
    <source>
        <dbReference type="HAMAP-Rule" id="MF_00024"/>
    </source>
</evidence>
<comment type="pathway">
    <text evidence="2 9">Cofactor biosynthesis; adenosylcobalamin biosynthesis.</text>
</comment>
<evidence type="ECO:0000256" key="3">
    <source>
        <dbReference type="ARBA" id="ARBA00006263"/>
    </source>
</evidence>
<dbReference type="GO" id="GO:0015420">
    <property type="term" value="F:ABC-type vitamin B12 transporter activity"/>
    <property type="evidence" value="ECO:0007669"/>
    <property type="project" value="UniProtKB-UniRule"/>
</dbReference>
<dbReference type="PANTHER" id="PTHR34308">
    <property type="entry name" value="COBALAMIN BIOSYNTHESIS PROTEIN CBIB"/>
    <property type="match status" value="1"/>
</dbReference>
<dbReference type="HAMAP" id="MF_00024">
    <property type="entry name" value="CobD_CbiB"/>
    <property type="match status" value="1"/>
</dbReference>
<evidence type="ECO:0000256" key="2">
    <source>
        <dbReference type="ARBA" id="ARBA00004953"/>
    </source>
</evidence>
<keyword evidence="8 9" id="KW-0472">Membrane</keyword>
<accession>A0A2D2B4C3</accession>
<feature type="transmembrane region" description="Helical" evidence="9">
    <location>
        <begin position="48"/>
        <end position="67"/>
    </location>
</feature>
<dbReference type="AlphaFoldDB" id="A0A2D2B4C3"/>
<name>A0A2D2B4C3_9CAUL</name>
<evidence type="ECO:0000256" key="4">
    <source>
        <dbReference type="ARBA" id="ARBA00022475"/>
    </source>
</evidence>
<organism evidence="10 11">
    <name type="scientific">Caulobacter mirabilis</name>
    <dbReference type="NCBI Taxonomy" id="69666"/>
    <lineage>
        <taxon>Bacteria</taxon>
        <taxon>Pseudomonadati</taxon>
        <taxon>Pseudomonadota</taxon>
        <taxon>Alphaproteobacteria</taxon>
        <taxon>Caulobacterales</taxon>
        <taxon>Caulobacteraceae</taxon>
        <taxon>Caulobacter</taxon>
    </lineage>
</organism>
<keyword evidence="4 9" id="KW-1003">Cell membrane</keyword>
<comment type="similarity">
    <text evidence="3 9">Belongs to the CobD/CbiB family.</text>
</comment>
<dbReference type="InterPro" id="IPR004485">
    <property type="entry name" value="Cobalamin_biosynth_CobD/CbiB"/>
</dbReference>
<dbReference type="Proteomes" id="UP000228945">
    <property type="component" value="Chromosome"/>
</dbReference>
<dbReference type="EMBL" id="CP024201">
    <property type="protein sequence ID" value="ATQ45034.1"/>
    <property type="molecule type" value="Genomic_DNA"/>
</dbReference>
<protein>
    <recommendedName>
        <fullName evidence="9">Cobalamin biosynthesis protein CobD</fullName>
    </recommendedName>
</protein>
<gene>
    <name evidence="9 10" type="primary">cobD</name>
    <name evidence="10" type="ORF">CSW64_14745</name>
</gene>
<evidence type="ECO:0000313" key="11">
    <source>
        <dbReference type="Proteomes" id="UP000228945"/>
    </source>
</evidence>
<feature type="transmembrane region" description="Helical" evidence="9">
    <location>
        <begin position="279"/>
        <end position="300"/>
    </location>
</feature>
<evidence type="ECO:0000256" key="1">
    <source>
        <dbReference type="ARBA" id="ARBA00004651"/>
    </source>
</evidence>
<dbReference type="PANTHER" id="PTHR34308:SF1">
    <property type="entry name" value="COBALAMIN BIOSYNTHESIS PROTEIN CBIB"/>
    <property type="match status" value="1"/>
</dbReference>
<dbReference type="KEGG" id="cmb:CSW64_14745"/>
<evidence type="ECO:0000256" key="5">
    <source>
        <dbReference type="ARBA" id="ARBA00022573"/>
    </source>
</evidence>
<proteinExistence type="inferred from homology"/>
<evidence type="ECO:0000256" key="6">
    <source>
        <dbReference type="ARBA" id="ARBA00022692"/>
    </source>
</evidence>
<comment type="function">
    <text evidence="9">Converts cobyric acid to cobinamide by the addition of aminopropanol on the F carboxylic group.</text>
</comment>
<keyword evidence="7 9" id="KW-1133">Transmembrane helix</keyword>
<keyword evidence="5 9" id="KW-0169">Cobalamin biosynthesis</keyword>
<dbReference type="NCBIfam" id="TIGR00380">
    <property type="entry name" value="cobal_cbiB"/>
    <property type="match status" value="1"/>
</dbReference>
<keyword evidence="6 9" id="KW-0812">Transmembrane</keyword>
<evidence type="ECO:0000256" key="7">
    <source>
        <dbReference type="ARBA" id="ARBA00022989"/>
    </source>
</evidence>
<dbReference type="OrthoDB" id="9811967at2"/>
<reference evidence="10 11" key="1">
    <citation type="submission" date="2017-10" db="EMBL/GenBank/DDBJ databases">
        <title>Genome sequence of Caulobacter mirabilis FWC38.</title>
        <authorList>
            <person name="Fiebig A."/>
            <person name="Crosson S."/>
        </authorList>
    </citation>
    <scope>NUCLEOTIDE SEQUENCE [LARGE SCALE GENOMIC DNA]</scope>
    <source>
        <strain evidence="10 11">FWC 38</strain>
    </source>
</reference>
<dbReference type="UniPathway" id="UPA00148"/>
<evidence type="ECO:0000313" key="10">
    <source>
        <dbReference type="EMBL" id="ATQ45034.1"/>
    </source>
</evidence>
<evidence type="ECO:0000256" key="8">
    <source>
        <dbReference type="ARBA" id="ARBA00023136"/>
    </source>
</evidence>
<dbReference type="GO" id="GO:0005886">
    <property type="term" value="C:plasma membrane"/>
    <property type="evidence" value="ECO:0007669"/>
    <property type="project" value="UniProtKB-SubCell"/>
</dbReference>
<sequence length="302" mass="32156">MIVEATVGYPAWLQSRLPHPVVWIGGLIAGLERRWNDPETPERRRRELGVATVAILIVTMVVAGVLIESLPLPEIVAFAVVILAGSLGLAQRSLYDHVAAVARPLTAGSLPGAQTAVGMIVGRDTETMDEAEVATAALESLAESFNDGVVAPVFWFVVGGLPGLFAYKAVNTADSMIGHMEPRWRAFGWAAAKADDLMNWIPARIAGGLIALAAGKGWRTMLRDARKHASPNAGWTEAAMAGGLGVQLGGPVRYDGVVSQRPVFGEGRRPEAGDLKRGLGVYIRACGLLWLLLLVGGLMWPR</sequence>